<comment type="caution">
    <text evidence="3">The sequence shown here is derived from an EMBL/GenBank/DDBJ whole genome shotgun (WGS) entry which is preliminary data.</text>
</comment>
<accession>A0AAD3HQ01</accession>
<proteinExistence type="predicted"/>
<evidence type="ECO:0000256" key="1">
    <source>
        <dbReference type="SAM" id="MobiDB-lite"/>
    </source>
</evidence>
<feature type="compositionally biased region" description="Basic and acidic residues" evidence="1">
    <location>
        <begin position="53"/>
        <end position="65"/>
    </location>
</feature>
<sequence length="215" mass="23564">MGVDYVARKSAKKRKKKERQAVGKDGVAQRERRRKKIRRLCQGVCYKMPALTEEDKQWSDGEDHNAGAPDSDTEEAIARANSHRDASTSGADDAKQPKSTKKQDQKKRKRKEATADGQQAGKLSTSVKLLDPAVLAENARQAALRKLPPGAKADDLERFPPLLQACMLSLHHVEPTPIQELCWPPALEGGDLQGVAEPGSGKTLAYLLPGLVRLQ</sequence>
<dbReference type="EMBL" id="BMAR01000031">
    <property type="protein sequence ID" value="GFR49564.1"/>
    <property type="molecule type" value="Genomic_DNA"/>
</dbReference>
<dbReference type="GO" id="GO:0005524">
    <property type="term" value="F:ATP binding"/>
    <property type="evidence" value="ECO:0007669"/>
    <property type="project" value="InterPro"/>
</dbReference>
<feature type="compositionally biased region" description="Basic residues" evidence="1">
    <location>
        <begin position="98"/>
        <end position="111"/>
    </location>
</feature>
<protein>
    <recommendedName>
        <fullName evidence="2">DEAD/DEAH-box helicase domain-containing protein</fullName>
    </recommendedName>
</protein>
<reference evidence="3 4" key="1">
    <citation type="journal article" date="2021" name="Sci. Rep.">
        <title>Genome sequencing of the multicellular alga Astrephomene provides insights into convergent evolution of germ-soma differentiation.</title>
        <authorList>
            <person name="Yamashita S."/>
            <person name="Yamamoto K."/>
            <person name="Matsuzaki R."/>
            <person name="Suzuki S."/>
            <person name="Yamaguchi H."/>
            <person name="Hirooka S."/>
            <person name="Minakuchi Y."/>
            <person name="Miyagishima S."/>
            <person name="Kawachi M."/>
            <person name="Toyoda A."/>
            <person name="Nozaki H."/>
        </authorList>
    </citation>
    <scope>NUCLEOTIDE SEQUENCE [LARGE SCALE GENOMIC DNA]</scope>
    <source>
        <strain evidence="3 4">NIES-4017</strain>
    </source>
</reference>
<dbReference type="SUPFAM" id="SSF52540">
    <property type="entry name" value="P-loop containing nucleoside triphosphate hydrolases"/>
    <property type="match status" value="1"/>
</dbReference>
<keyword evidence="4" id="KW-1185">Reference proteome</keyword>
<feature type="non-terminal residue" evidence="3">
    <location>
        <position position="1"/>
    </location>
</feature>
<dbReference type="Proteomes" id="UP001054857">
    <property type="component" value="Unassembled WGS sequence"/>
</dbReference>
<dbReference type="PANTHER" id="PTHR47958">
    <property type="entry name" value="ATP-DEPENDENT RNA HELICASE DBP3"/>
    <property type="match status" value="1"/>
</dbReference>
<feature type="region of interest" description="Disordered" evidence="1">
    <location>
        <begin position="1"/>
        <end position="34"/>
    </location>
</feature>
<dbReference type="Gene3D" id="3.40.50.300">
    <property type="entry name" value="P-loop containing nucleotide triphosphate hydrolases"/>
    <property type="match status" value="1"/>
</dbReference>
<organism evidence="3 4">
    <name type="scientific">Astrephomene gubernaculifera</name>
    <dbReference type="NCBI Taxonomy" id="47775"/>
    <lineage>
        <taxon>Eukaryota</taxon>
        <taxon>Viridiplantae</taxon>
        <taxon>Chlorophyta</taxon>
        <taxon>core chlorophytes</taxon>
        <taxon>Chlorophyceae</taxon>
        <taxon>CS clade</taxon>
        <taxon>Chlamydomonadales</taxon>
        <taxon>Astrephomenaceae</taxon>
        <taxon>Astrephomene</taxon>
    </lineage>
</organism>
<feature type="compositionally biased region" description="Basic residues" evidence="1">
    <location>
        <begin position="9"/>
        <end position="18"/>
    </location>
</feature>
<evidence type="ECO:0000313" key="4">
    <source>
        <dbReference type="Proteomes" id="UP001054857"/>
    </source>
</evidence>
<name>A0AAD3HQ01_9CHLO</name>
<dbReference type="Pfam" id="PF00270">
    <property type="entry name" value="DEAD"/>
    <property type="match status" value="1"/>
</dbReference>
<dbReference type="InterPro" id="IPR011545">
    <property type="entry name" value="DEAD/DEAH_box_helicase_dom"/>
</dbReference>
<dbReference type="InterPro" id="IPR027417">
    <property type="entry name" value="P-loop_NTPase"/>
</dbReference>
<feature type="domain" description="DEAD/DEAH-box helicase" evidence="2">
    <location>
        <begin position="176"/>
        <end position="213"/>
    </location>
</feature>
<feature type="compositionally biased region" description="Basic and acidic residues" evidence="1">
    <location>
        <begin position="19"/>
        <end position="30"/>
    </location>
</feature>
<dbReference type="AlphaFoldDB" id="A0AAD3HQ01"/>
<dbReference type="GO" id="GO:0003676">
    <property type="term" value="F:nucleic acid binding"/>
    <property type="evidence" value="ECO:0007669"/>
    <property type="project" value="InterPro"/>
</dbReference>
<feature type="region of interest" description="Disordered" evidence="1">
    <location>
        <begin position="51"/>
        <end position="120"/>
    </location>
</feature>
<evidence type="ECO:0000259" key="2">
    <source>
        <dbReference type="Pfam" id="PF00270"/>
    </source>
</evidence>
<evidence type="ECO:0000313" key="3">
    <source>
        <dbReference type="EMBL" id="GFR49564.1"/>
    </source>
</evidence>
<feature type="compositionally biased region" description="Basic and acidic residues" evidence="1">
    <location>
        <begin position="82"/>
        <end position="96"/>
    </location>
</feature>
<gene>
    <name evidence="3" type="ORF">Agub_g11611</name>
</gene>